<proteinExistence type="inferred from homology"/>
<name>A0ABY4ENE4_9BACI</name>
<dbReference type="PANTHER" id="PTHR13887">
    <property type="entry name" value="GLUTATHIONE S-TRANSFERASE KAPPA"/>
    <property type="match status" value="1"/>
</dbReference>
<keyword evidence="6" id="KW-1133">Transmembrane helix</keyword>
<organism evidence="8 9">
    <name type="scientific">Halobacillus salinarum</name>
    <dbReference type="NCBI Taxonomy" id="2932257"/>
    <lineage>
        <taxon>Bacteria</taxon>
        <taxon>Bacillati</taxon>
        <taxon>Bacillota</taxon>
        <taxon>Bacilli</taxon>
        <taxon>Bacillales</taxon>
        <taxon>Bacillaceae</taxon>
        <taxon>Halobacillus</taxon>
    </lineage>
</organism>
<evidence type="ECO:0000256" key="4">
    <source>
        <dbReference type="ARBA" id="ARBA00023157"/>
    </source>
</evidence>
<dbReference type="SUPFAM" id="SSF52833">
    <property type="entry name" value="Thioredoxin-like"/>
    <property type="match status" value="1"/>
</dbReference>
<dbReference type="EMBL" id="CP095073">
    <property type="protein sequence ID" value="UOQ45982.1"/>
    <property type="molecule type" value="Genomic_DNA"/>
</dbReference>
<comment type="similarity">
    <text evidence="1">Belongs to the thioredoxin family. DsbA subfamily.</text>
</comment>
<dbReference type="Pfam" id="PF13462">
    <property type="entry name" value="Thioredoxin_4"/>
    <property type="match status" value="1"/>
</dbReference>
<evidence type="ECO:0000313" key="8">
    <source>
        <dbReference type="EMBL" id="UOQ45982.1"/>
    </source>
</evidence>
<accession>A0ABY4ENE4</accession>
<keyword evidence="6" id="KW-0472">Membrane</keyword>
<evidence type="ECO:0000256" key="3">
    <source>
        <dbReference type="ARBA" id="ARBA00023002"/>
    </source>
</evidence>
<gene>
    <name evidence="8" type="ORF">MUN89_08700</name>
</gene>
<feature type="transmembrane region" description="Helical" evidence="6">
    <location>
        <begin position="7"/>
        <end position="25"/>
    </location>
</feature>
<protein>
    <submittedName>
        <fullName evidence="8">DsbA family protein</fullName>
    </submittedName>
</protein>
<evidence type="ECO:0000256" key="6">
    <source>
        <dbReference type="SAM" id="Phobius"/>
    </source>
</evidence>
<dbReference type="Gene3D" id="3.40.30.10">
    <property type="entry name" value="Glutaredoxin"/>
    <property type="match status" value="1"/>
</dbReference>
<dbReference type="InterPro" id="IPR013766">
    <property type="entry name" value="Thioredoxin_domain"/>
</dbReference>
<dbReference type="RefSeq" id="WP_244712946.1">
    <property type="nucleotide sequence ID" value="NZ_CP095073.1"/>
</dbReference>
<evidence type="ECO:0000256" key="1">
    <source>
        <dbReference type="ARBA" id="ARBA00005791"/>
    </source>
</evidence>
<feature type="domain" description="Thioredoxin" evidence="7">
    <location>
        <begin position="18"/>
        <end position="212"/>
    </location>
</feature>
<keyword evidence="4" id="KW-1015">Disulfide bond</keyword>
<evidence type="ECO:0000259" key="7">
    <source>
        <dbReference type="PROSITE" id="PS51352"/>
    </source>
</evidence>
<evidence type="ECO:0000256" key="5">
    <source>
        <dbReference type="ARBA" id="ARBA00023284"/>
    </source>
</evidence>
<dbReference type="InterPro" id="IPR012336">
    <property type="entry name" value="Thioredoxin-like_fold"/>
</dbReference>
<sequence length="212" mass="24075">MKNTTKWLFIIIGAAAVIAIIWFAASGNSDENAYEGQPYLGEEDAPVTVLEFGDYKCPYCKAFEAQFFPQIDKELIQTGEIKFYFINLPFINVDSKRAAKFAETVYQELGNETYWKFHSLLYEKQPADPAAEKQDIYDEEFLKKTLGEMTSSEDVKQVMDAFNDGTGDEAVEEDLKLANKLNVSQTPTLIVDGERFEGQNIEDLKKMVEEAK</sequence>
<evidence type="ECO:0000256" key="2">
    <source>
        <dbReference type="ARBA" id="ARBA00022729"/>
    </source>
</evidence>
<dbReference type="PANTHER" id="PTHR13887:SF14">
    <property type="entry name" value="DISULFIDE BOND FORMATION PROTEIN D"/>
    <property type="match status" value="1"/>
</dbReference>
<keyword evidence="6" id="KW-0812">Transmembrane</keyword>
<dbReference type="PROSITE" id="PS51352">
    <property type="entry name" value="THIOREDOXIN_2"/>
    <property type="match status" value="1"/>
</dbReference>
<evidence type="ECO:0000313" key="9">
    <source>
        <dbReference type="Proteomes" id="UP000831787"/>
    </source>
</evidence>
<keyword evidence="2" id="KW-0732">Signal</keyword>
<keyword evidence="3" id="KW-0560">Oxidoreductase</keyword>
<keyword evidence="9" id="KW-1185">Reference proteome</keyword>
<reference evidence="8 9" key="1">
    <citation type="submission" date="2022-04" db="EMBL/GenBank/DDBJ databases">
        <title>Halobacillus sp. isolated from saltern.</title>
        <authorList>
            <person name="Won M."/>
            <person name="Lee C.-M."/>
            <person name="Woen H.-Y."/>
            <person name="Kwon S.-W."/>
        </authorList>
    </citation>
    <scope>NUCLEOTIDE SEQUENCE [LARGE SCALE GENOMIC DNA]</scope>
    <source>
        <strain evidence="8 9">SSBR10-3</strain>
    </source>
</reference>
<keyword evidence="5" id="KW-0676">Redox-active center</keyword>
<dbReference type="Proteomes" id="UP000831787">
    <property type="component" value="Chromosome"/>
</dbReference>
<dbReference type="InterPro" id="IPR036249">
    <property type="entry name" value="Thioredoxin-like_sf"/>
</dbReference>